<feature type="region of interest" description="Disordered" evidence="1">
    <location>
        <begin position="1"/>
        <end position="24"/>
    </location>
</feature>
<name>A0AAV7R340_PLEWA</name>
<evidence type="ECO:0000313" key="3">
    <source>
        <dbReference type="Proteomes" id="UP001066276"/>
    </source>
</evidence>
<evidence type="ECO:0000256" key="1">
    <source>
        <dbReference type="SAM" id="MobiDB-lite"/>
    </source>
</evidence>
<reference evidence="2" key="1">
    <citation type="journal article" date="2022" name="bioRxiv">
        <title>Sequencing and chromosome-scale assembly of the giantPleurodeles waltlgenome.</title>
        <authorList>
            <person name="Brown T."/>
            <person name="Elewa A."/>
            <person name="Iarovenko S."/>
            <person name="Subramanian E."/>
            <person name="Araus A.J."/>
            <person name="Petzold A."/>
            <person name="Susuki M."/>
            <person name="Suzuki K.-i.T."/>
            <person name="Hayashi T."/>
            <person name="Toyoda A."/>
            <person name="Oliveira C."/>
            <person name="Osipova E."/>
            <person name="Leigh N.D."/>
            <person name="Simon A."/>
            <person name="Yun M.H."/>
        </authorList>
    </citation>
    <scope>NUCLEOTIDE SEQUENCE</scope>
    <source>
        <strain evidence="2">20211129_DDA</strain>
        <tissue evidence="2">Liver</tissue>
    </source>
</reference>
<dbReference type="Proteomes" id="UP001066276">
    <property type="component" value="Chromosome 6"/>
</dbReference>
<evidence type="ECO:0000313" key="2">
    <source>
        <dbReference type="EMBL" id="KAJ1145751.1"/>
    </source>
</evidence>
<accession>A0AAV7R340</accession>
<organism evidence="2 3">
    <name type="scientific">Pleurodeles waltl</name>
    <name type="common">Iberian ribbed newt</name>
    <dbReference type="NCBI Taxonomy" id="8319"/>
    <lineage>
        <taxon>Eukaryota</taxon>
        <taxon>Metazoa</taxon>
        <taxon>Chordata</taxon>
        <taxon>Craniata</taxon>
        <taxon>Vertebrata</taxon>
        <taxon>Euteleostomi</taxon>
        <taxon>Amphibia</taxon>
        <taxon>Batrachia</taxon>
        <taxon>Caudata</taxon>
        <taxon>Salamandroidea</taxon>
        <taxon>Salamandridae</taxon>
        <taxon>Pleurodelinae</taxon>
        <taxon>Pleurodeles</taxon>
    </lineage>
</organism>
<dbReference type="EMBL" id="JANPWB010000010">
    <property type="protein sequence ID" value="KAJ1145751.1"/>
    <property type="molecule type" value="Genomic_DNA"/>
</dbReference>
<keyword evidence="3" id="KW-1185">Reference proteome</keyword>
<comment type="caution">
    <text evidence="2">The sequence shown here is derived from an EMBL/GenBank/DDBJ whole genome shotgun (WGS) entry which is preliminary data.</text>
</comment>
<sequence>MQCAWPTGHGASSGSVTASDRGGSETRFAVPHWARLRVSSGHSEGSGVFSSVASTKHSSQCCRQMKLKSLISLRLPTGGKLYFKPLEKLHKQDT</sequence>
<protein>
    <submittedName>
        <fullName evidence="2">Uncharacterized protein</fullName>
    </submittedName>
</protein>
<dbReference type="AlphaFoldDB" id="A0AAV7R340"/>
<proteinExistence type="predicted"/>
<gene>
    <name evidence="2" type="ORF">NDU88_012035</name>
</gene>